<protein>
    <submittedName>
        <fullName evidence="8">Putative membrane protein</fullName>
    </submittedName>
</protein>
<dbReference type="Pfam" id="PF00892">
    <property type="entry name" value="EamA"/>
    <property type="match status" value="2"/>
</dbReference>
<feature type="transmembrane region" description="Helical" evidence="6">
    <location>
        <begin position="100"/>
        <end position="116"/>
    </location>
</feature>
<dbReference type="SUPFAM" id="SSF103481">
    <property type="entry name" value="Multidrug resistance efflux transporter EmrE"/>
    <property type="match status" value="2"/>
</dbReference>
<evidence type="ECO:0000259" key="7">
    <source>
        <dbReference type="Pfam" id="PF00892"/>
    </source>
</evidence>
<proteinExistence type="inferred from homology"/>
<sequence length="287" mass="31429">MNISDKQKGILFILLAGAGFALMGLFVNLAGNVPTMQKAFFRNIVPVFIAGAGLKKLGEKIRINKGDFLFLILRASFGTAGLICNFYALDHLKLSDANMLNKLAPFFVIIFSFFILKERISIFQGIAVFGAFAGAMFIIKPTGNVAIFPAIIGALGGVGAGAAYTMVRALGKRGVNGKLIVFFFSAFSSLVCLPFLIVRFTPMSLYQTCMLILSGVAAAVGQLSITKAYFYAPAKEISIYDYNQIIISTVLGFVFLNQLPDMYSFLGYIIIFAMGIWMYFYNKNKKN</sequence>
<dbReference type="Gene3D" id="1.10.3730.20">
    <property type="match status" value="1"/>
</dbReference>
<evidence type="ECO:0000313" key="8">
    <source>
        <dbReference type="EMBL" id="ESL03569.1"/>
    </source>
</evidence>
<keyword evidence="4 6" id="KW-1133">Transmembrane helix</keyword>
<dbReference type="OrthoDB" id="5148831at2"/>
<organism evidence="8 9">
    <name type="scientific">Catonella morbi ATCC 51271</name>
    <dbReference type="NCBI Taxonomy" id="592026"/>
    <lineage>
        <taxon>Bacteria</taxon>
        <taxon>Bacillati</taxon>
        <taxon>Bacillota</taxon>
        <taxon>Clostridia</taxon>
        <taxon>Lachnospirales</taxon>
        <taxon>Lachnospiraceae</taxon>
        <taxon>Catonella</taxon>
    </lineage>
</organism>
<feature type="transmembrane region" description="Helical" evidence="6">
    <location>
        <begin position="237"/>
        <end position="256"/>
    </location>
</feature>
<dbReference type="GO" id="GO:0016020">
    <property type="term" value="C:membrane"/>
    <property type="evidence" value="ECO:0007669"/>
    <property type="project" value="UniProtKB-SubCell"/>
</dbReference>
<keyword evidence="9" id="KW-1185">Reference proteome</keyword>
<dbReference type="Proteomes" id="UP000018227">
    <property type="component" value="Unassembled WGS sequence"/>
</dbReference>
<evidence type="ECO:0000256" key="4">
    <source>
        <dbReference type="ARBA" id="ARBA00022989"/>
    </source>
</evidence>
<feature type="transmembrane region" description="Helical" evidence="6">
    <location>
        <begin position="179"/>
        <end position="198"/>
    </location>
</feature>
<dbReference type="InterPro" id="IPR037185">
    <property type="entry name" value="EmrE-like"/>
</dbReference>
<feature type="transmembrane region" description="Helical" evidence="6">
    <location>
        <begin position="121"/>
        <end position="139"/>
    </location>
</feature>
<comment type="subcellular location">
    <subcellularLocation>
        <location evidence="1">Membrane</location>
        <topology evidence="1">Multi-pass membrane protein</topology>
    </subcellularLocation>
</comment>
<dbReference type="PANTHER" id="PTHR22911:SF6">
    <property type="entry name" value="SOLUTE CARRIER FAMILY 35 MEMBER G1"/>
    <property type="match status" value="1"/>
</dbReference>
<keyword evidence="3 6" id="KW-0812">Transmembrane</keyword>
<evidence type="ECO:0000256" key="5">
    <source>
        <dbReference type="ARBA" id="ARBA00023136"/>
    </source>
</evidence>
<feature type="transmembrane region" description="Helical" evidence="6">
    <location>
        <begin position="69"/>
        <end position="88"/>
    </location>
</feature>
<feature type="domain" description="EamA" evidence="7">
    <location>
        <begin position="151"/>
        <end position="273"/>
    </location>
</feature>
<feature type="transmembrane region" description="Helical" evidence="6">
    <location>
        <begin position="204"/>
        <end position="225"/>
    </location>
</feature>
<accession>V2XN32</accession>
<keyword evidence="5 6" id="KW-0472">Membrane</keyword>
<dbReference type="HOGENOM" id="CLU_032828_0_1_9"/>
<evidence type="ECO:0000313" key="9">
    <source>
        <dbReference type="Proteomes" id="UP000018227"/>
    </source>
</evidence>
<comment type="similarity">
    <text evidence="2">Belongs to the EamA transporter family.</text>
</comment>
<dbReference type="eggNOG" id="COG0697">
    <property type="taxonomic scope" value="Bacteria"/>
</dbReference>
<dbReference type="PANTHER" id="PTHR22911">
    <property type="entry name" value="ACYL-MALONYL CONDENSING ENZYME-RELATED"/>
    <property type="match status" value="1"/>
</dbReference>
<evidence type="ECO:0000256" key="6">
    <source>
        <dbReference type="SAM" id="Phobius"/>
    </source>
</evidence>
<reference evidence="8 9" key="1">
    <citation type="submission" date="2013-06" db="EMBL/GenBank/DDBJ databases">
        <authorList>
            <person name="Weinstock G."/>
            <person name="Sodergren E."/>
            <person name="Clifton S."/>
            <person name="Fulton L."/>
            <person name="Fulton B."/>
            <person name="Courtney L."/>
            <person name="Fronick C."/>
            <person name="Harrison M."/>
            <person name="Strong C."/>
            <person name="Farmer C."/>
            <person name="Delahaunty K."/>
            <person name="Markovic C."/>
            <person name="Hall O."/>
            <person name="Minx P."/>
            <person name="Tomlinson C."/>
            <person name="Mitreva M."/>
            <person name="Nelson J."/>
            <person name="Hou S."/>
            <person name="Wollam A."/>
            <person name="Pepin K.H."/>
            <person name="Johnson M."/>
            <person name="Bhonagiri V."/>
            <person name="Nash W.E."/>
            <person name="Warren W."/>
            <person name="Chinwalla A."/>
            <person name="Mardis E.R."/>
            <person name="Wilson R.K."/>
        </authorList>
    </citation>
    <scope>NUCLEOTIDE SEQUENCE [LARGE SCALE GENOMIC DNA]</scope>
    <source>
        <strain evidence="8 9">ATCC 51271</strain>
    </source>
</reference>
<name>V2XN32_9FIRM</name>
<dbReference type="STRING" id="592026.GCWU0000282_001281"/>
<feature type="transmembrane region" description="Helical" evidence="6">
    <location>
        <begin position="262"/>
        <end position="281"/>
    </location>
</feature>
<feature type="transmembrane region" description="Helical" evidence="6">
    <location>
        <begin position="145"/>
        <end position="167"/>
    </location>
</feature>
<feature type="transmembrane region" description="Helical" evidence="6">
    <location>
        <begin position="9"/>
        <end position="27"/>
    </location>
</feature>
<dbReference type="RefSeq" id="WP_023354161.1">
    <property type="nucleotide sequence ID" value="NZ_KI535367.1"/>
</dbReference>
<dbReference type="AlphaFoldDB" id="V2XN32"/>
<feature type="domain" description="EamA" evidence="7">
    <location>
        <begin position="8"/>
        <end position="139"/>
    </location>
</feature>
<comment type="caution">
    <text evidence="8">The sequence shown here is derived from an EMBL/GenBank/DDBJ whole genome shotgun (WGS) entry which is preliminary data.</text>
</comment>
<evidence type="ECO:0000256" key="3">
    <source>
        <dbReference type="ARBA" id="ARBA00022692"/>
    </source>
</evidence>
<evidence type="ECO:0000256" key="1">
    <source>
        <dbReference type="ARBA" id="ARBA00004141"/>
    </source>
</evidence>
<dbReference type="InterPro" id="IPR000620">
    <property type="entry name" value="EamA_dom"/>
</dbReference>
<evidence type="ECO:0000256" key="2">
    <source>
        <dbReference type="ARBA" id="ARBA00007362"/>
    </source>
</evidence>
<gene>
    <name evidence="8" type="ORF">GCWU0000282_001281</name>
</gene>
<dbReference type="EMBL" id="ACIL03000009">
    <property type="protein sequence ID" value="ESL03569.1"/>
    <property type="molecule type" value="Genomic_DNA"/>
</dbReference>